<protein>
    <recommendedName>
        <fullName evidence="3 9">Phosphate transport system permease protein PstA</fullName>
    </recommendedName>
</protein>
<evidence type="ECO:0000256" key="3">
    <source>
        <dbReference type="ARBA" id="ARBA00016864"/>
    </source>
</evidence>
<dbReference type="SUPFAM" id="SSF161098">
    <property type="entry name" value="MetI-like"/>
    <property type="match status" value="1"/>
</dbReference>
<organism evidence="11 12">
    <name type="scientific">Megalodesulfovibrio gigas (strain ATCC 19364 / DSM 1382 / NCIMB 9332 / VKM B-1759)</name>
    <name type="common">Desulfovibrio gigas</name>
    <dbReference type="NCBI Taxonomy" id="1121448"/>
    <lineage>
        <taxon>Bacteria</taxon>
        <taxon>Pseudomonadati</taxon>
        <taxon>Thermodesulfobacteriota</taxon>
        <taxon>Desulfovibrionia</taxon>
        <taxon>Desulfovibrionales</taxon>
        <taxon>Desulfovibrionaceae</taxon>
        <taxon>Megalodesulfovibrio</taxon>
    </lineage>
</organism>
<dbReference type="OrthoDB" id="9807065at2"/>
<dbReference type="RefSeq" id="WP_021761680.1">
    <property type="nucleotide sequence ID" value="NC_022444.1"/>
</dbReference>
<dbReference type="InterPro" id="IPR000515">
    <property type="entry name" value="MetI-like"/>
</dbReference>
<feature type="transmembrane region" description="Helical" evidence="9">
    <location>
        <begin position="217"/>
        <end position="238"/>
    </location>
</feature>
<dbReference type="PROSITE" id="PS50928">
    <property type="entry name" value="ABC_TM1"/>
    <property type="match status" value="1"/>
</dbReference>
<dbReference type="GO" id="GO:0035435">
    <property type="term" value="P:phosphate ion transmembrane transport"/>
    <property type="evidence" value="ECO:0007669"/>
    <property type="project" value="InterPro"/>
</dbReference>
<evidence type="ECO:0000256" key="5">
    <source>
        <dbReference type="ARBA" id="ARBA00022475"/>
    </source>
</evidence>
<keyword evidence="4" id="KW-0813">Transport</keyword>
<evidence type="ECO:0000313" key="11">
    <source>
        <dbReference type="EMBL" id="AGW14628.1"/>
    </source>
</evidence>
<gene>
    <name evidence="11" type="ORF">DGI_2902</name>
</gene>
<keyword evidence="5 9" id="KW-1003">Cell membrane</keyword>
<dbReference type="PANTHER" id="PTHR43470">
    <property type="entry name" value="PHOSPHATE TRANSPORT SYSTEM PERMEASE PROTEIN PSTA-RELATED"/>
    <property type="match status" value="1"/>
</dbReference>
<evidence type="ECO:0000256" key="7">
    <source>
        <dbReference type="ARBA" id="ARBA00022989"/>
    </source>
</evidence>
<dbReference type="InterPro" id="IPR035906">
    <property type="entry name" value="MetI-like_sf"/>
</dbReference>
<keyword evidence="12" id="KW-1185">Reference proteome</keyword>
<dbReference type="KEGG" id="dgg:DGI_2902"/>
<dbReference type="AlphaFoldDB" id="T2GEE0"/>
<comment type="caution">
    <text evidence="9">Lacks conserved residue(s) required for the propagation of feature annotation.</text>
</comment>
<feature type="transmembrane region" description="Helical" evidence="9">
    <location>
        <begin position="30"/>
        <end position="54"/>
    </location>
</feature>
<feature type="transmembrane region" description="Helical" evidence="9">
    <location>
        <begin position="362"/>
        <end position="382"/>
    </location>
</feature>
<evidence type="ECO:0000256" key="9">
    <source>
        <dbReference type="RuleBase" id="RU363043"/>
    </source>
</evidence>
<feature type="transmembrane region" description="Helical" evidence="9">
    <location>
        <begin position="167"/>
        <end position="197"/>
    </location>
</feature>
<dbReference type="Pfam" id="PF00528">
    <property type="entry name" value="BPD_transp_1"/>
    <property type="match status" value="1"/>
</dbReference>
<dbReference type="Proteomes" id="UP000016587">
    <property type="component" value="Chromosome"/>
</dbReference>
<dbReference type="NCBIfam" id="TIGR00974">
    <property type="entry name" value="3a0107s02c"/>
    <property type="match status" value="1"/>
</dbReference>
<feature type="transmembrane region" description="Helical" evidence="9">
    <location>
        <begin position="245"/>
        <end position="267"/>
    </location>
</feature>
<dbReference type="eggNOG" id="COG0581">
    <property type="taxonomic scope" value="Bacteria"/>
</dbReference>
<dbReference type="HOGENOM" id="CLU_033621_2_1_7"/>
<dbReference type="STRING" id="1121448.DGI_2902"/>
<dbReference type="CDD" id="cd06261">
    <property type="entry name" value="TM_PBP2"/>
    <property type="match status" value="1"/>
</dbReference>
<dbReference type="Pfam" id="PF11812">
    <property type="entry name" value="DUF3333"/>
    <property type="match status" value="1"/>
</dbReference>
<evidence type="ECO:0000256" key="6">
    <source>
        <dbReference type="ARBA" id="ARBA00022692"/>
    </source>
</evidence>
<evidence type="ECO:0000259" key="10">
    <source>
        <dbReference type="PROSITE" id="PS50928"/>
    </source>
</evidence>
<dbReference type="InterPro" id="IPR024573">
    <property type="entry name" value="DUF3333"/>
</dbReference>
<dbReference type="InterPro" id="IPR005672">
    <property type="entry name" value="Phosphate_PstA"/>
</dbReference>
<sequence>MSVFKTDQSLKAATRRRLAFEKRFQWCTRVAILLAAGFLVYFLFTIGGMALPAFRQSQLLMEISYTEDVLEMPNYAVPEEYETFVSHEFLRQLPLRMQANPALQDTTAEEWVLAAADVDQLLKGRPHRLDEAQVHLVDELKAAGKTRLVFNWDFFTKGDSKIPEAAGIWAAAVGTMYVLAITLALSFPIGVASAIYLEEFAPDNRFTQLIEVNINNLAAIPSIIYGLLGLAIFINLLGIPRSSSLVGGITLALMTLPVIIISTRAAIRAVPETLRHGALALGATPWQVMWNLVLPLAMPGILTGTIIGLAHAIGETAPLLIVGMMAYIPEAPGSMLEASTVLPAQIYTWASDSQRAFGERTAAGILVLLAVLLSMNALAIFLRNRFEKRW</sequence>
<evidence type="ECO:0000256" key="4">
    <source>
        <dbReference type="ARBA" id="ARBA00022448"/>
    </source>
</evidence>
<comment type="similarity">
    <text evidence="2 9">Belongs to the binding-protein-dependent transport system permease family. CysTW subfamily.</text>
</comment>
<accession>T2GEE0</accession>
<name>T2GEE0_MEGG1</name>
<evidence type="ECO:0000256" key="2">
    <source>
        <dbReference type="ARBA" id="ARBA00007069"/>
    </source>
</evidence>
<evidence type="ECO:0000313" key="12">
    <source>
        <dbReference type="Proteomes" id="UP000016587"/>
    </source>
</evidence>
<evidence type="ECO:0000256" key="8">
    <source>
        <dbReference type="ARBA" id="ARBA00023136"/>
    </source>
</evidence>
<keyword evidence="8 9" id="KW-0472">Membrane</keyword>
<dbReference type="GO" id="GO:0005886">
    <property type="term" value="C:plasma membrane"/>
    <property type="evidence" value="ECO:0007669"/>
    <property type="project" value="UniProtKB-SubCell"/>
</dbReference>
<keyword evidence="7 9" id="KW-1133">Transmembrane helix</keyword>
<comment type="subcellular location">
    <subcellularLocation>
        <location evidence="1 9">Cell membrane</location>
        <topology evidence="1 9">Multi-pass membrane protein</topology>
    </subcellularLocation>
</comment>
<dbReference type="GO" id="GO:0005315">
    <property type="term" value="F:phosphate transmembrane transporter activity"/>
    <property type="evidence" value="ECO:0007669"/>
    <property type="project" value="InterPro"/>
</dbReference>
<evidence type="ECO:0000256" key="1">
    <source>
        <dbReference type="ARBA" id="ARBA00004651"/>
    </source>
</evidence>
<reference evidence="12" key="2">
    <citation type="submission" date="2013-07" db="EMBL/GenBank/DDBJ databases">
        <authorList>
            <person name="Morais-Silva F.O."/>
            <person name="Rezende A.M."/>
            <person name="Pimentel C."/>
            <person name="Resende D.M."/>
            <person name="Santos C.I."/>
            <person name="Clemente C."/>
            <person name="de Oliveira L.M."/>
            <person name="da Silva S.M."/>
            <person name="Costa D.A."/>
            <person name="Varela-Raposo A."/>
            <person name="Horacio E.C.A."/>
            <person name="Matos M."/>
            <person name="Flores O."/>
            <person name="Ruiz J.C."/>
            <person name="Rodrigues-Pousada C."/>
        </authorList>
    </citation>
    <scope>NUCLEOTIDE SEQUENCE [LARGE SCALE GENOMIC DNA]</scope>
    <source>
        <strain evidence="12">ATCC 19364 / DSM 1382 / NCIMB 9332 / VKM B-1759</strain>
    </source>
</reference>
<keyword evidence="6 9" id="KW-0812">Transmembrane</keyword>
<reference evidence="11 12" key="1">
    <citation type="journal article" date="2013" name="J. Bacteriol.">
        <title>Roles of HynAB and Ech, the only two hydrogenases found in the model sulfate reducer Desulfovibrio gigas.</title>
        <authorList>
            <person name="Morais-Silva F.O."/>
            <person name="Santos C.I."/>
            <person name="Rodrigues R."/>
            <person name="Pereira I.A."/>
            <person name="Rodrigues-Pousada C."/>
        </authorList>
    </citation>
    <scope>NUCLEOTIDE SEQUENCE [LARGE SCALE GENOMIC DNA]</scope>
    <source>
        <strain evidence="12">ATCC 19364 / DSM 1382 / NCIMB 9332 / VKM B-1759</strain>
    </source>
</reference>
<dbReference type="PATRIC" id="fig|1121448.10.peg.2865"/>
<dbReference type="Gene3D" id="1.10.3720.10">
    <property type="entry name" value="MetI-like"/>
    <property type="match status" value="1"/>
</dbReference>
<feature type="domain" description="ABC transmembrane type-1" evidence="10">
    <location>
        <begin position="172"/>
        <end position="378"/>
    </location>
</feature>
<proteinExistence type="inferred from homology"/>
<dbReference type="PANTHER" id="PTHR43470:SF5">
    <property type="entry name" value="PHOSPHATE TRANSPORT SYSTEM PERMEASE PROTEIN PSTA"/>
    <property type="match status" value="1"/>
</dbReference>
<dbReference type="EMBL" id="CP006585">
    <property type="protein sequence ID" value="AGW14628.1"/>
    <property type="molecule type" value="Genomic_DNA"/>
</dbReference>